<feature type="region of interest" description="Disordered" evidence="1">
    <location>
        <begin position="75"/>
        <end position="196"/>
    </location>
</feature>
<organism evidence="2 3">
    <name type="scientific">Phrynocephalus forsythii</name>
    <dbReference type="NCBI Taxonomy" id="171643"/>
    <lineage>
        <taxon>Eukaryota</taxon>
        <taxon>Metazoa</taxon>
        <taxon>Chordata</taxon>
        <taxon>Craniata</taxon>
        <taxon>Vertebrata</taxon>
        <taxon>Euteleostomi</taxon>
        <taxon>Lepidosauria</taxon>
        <taxon>Squamata</taxon>
        <taxon>Bifurcata</taxon>
        <taxon>Unidentata</taxon>
        <taxon>Episquamata</taxon>
        <taxon>Toxicofera</taxon>
        <taxon>Iguania</taxon>
        <taxon>Acrodonta</taxon>
        <taxon>Agamidae</taxon>
        <taxon>Agaminae</taxon>
        <taxon>Phrynocephalus</taxon>
    </lineage>
</organism>
<gene>
    <name evidence="2" type="ORF">JRQ81_005037</name>
</gene>
<keyword evidence="3" id="KW-1185">Reference proteome</keyword>
<dbReference type="EMBL" id="JAPFRF010000002">
    <property type="protein sequence ID" value="KAJ7341202.1"/>
    <property type="molecule type" value="Genomic_DNA"/>
</dbReference>
<proteinExistence type="predicted"/>
<dbReference type="AlphaFoldDB" id="A0A9Q1B609"/>
<reference evidence="2" key="1">
    <citation type="journal article" date="2023" name="DNA Res.">
        <title>Chromosome-level genome assembly of Phrynocephalus forsythii using third-generation DNA sequencing and Hi-C analysis.</title>
        <authorList>
            <person name="Qi Y."/>
            <person name="Zhao W."/>
            <person name="Zhao Y."/>
            <person name="Niu C."/>
            <person name="Cao S."/>
            <person name="Zhang Y."/>
        </authorList>
    </citation>
    <scope>NUCLEOTIDE SEQUENCE</scope>
    <source>
        <tissue evidence="2">Muscle</tissue>
    </source>
</reference>
<dbReference type="Proteomes" id="UP001142489">
    <property type="component" value="Unassembled WGS sequence"/>
</dbReference>
<feature type="region of interest" description="Disordered" evidence="1">
    <location>
        <begin position="33"/>
        <end position="56"/>
    </location>
</feature>
<protein>
    <submittedName>
        <fullName evidence="2">Uncharacterized protein</fullName>
    </submittedName>
</protein>
<comment type="caution">
    <text evidence="2">The sequence shown here is derived from an EMBL/GenBank/DDBJ whole genome shotgun (WGS) entry which is preliminary data.</text>
</comment>
<accession>A0A9Q1B609</accession>
<evidence type="ECO:0000256" key="1">
    <source>
        <dbReference type="SAM" id="MobiDB-lite"/>
    </source>
</evidence>
<feature type="compositionally biased region" description="Polar residues" evidence="1">
    <location>
        <begin position="136"/>
        <end position="157"/>
    </location>
</feature>
<name>A0A9Q1B609_9SAUR</name>
<evidence type="ECO:0000313" key="3">
    <source>
        <dbReference type="Proteomes" id="UP001142489"/>
    </source>
</evidence>
<evidence type="ECO:0000313" key="2">
    <source>
        <dbReference type="EMBL" id="KAJ7341202.1"/>
    </source>
</evidence>
<sequence>MMATPHPVAPRSVHVDPPPLCAATPQVSHVLGPCRRSTGPAPKVQGIGGSARQQQSPIRLPAQVLRAACTQSPPLCGPLPQSPERWQHQHSPASPPRSPTLHACSPRRFVPPPPPRSPVLAPTAAASRSPALPTHTPYQCSAPNPRSLTRQRQQSLATHPPTHQVPCAKKKKKIPPKNGSGRPPRALRVTGCAGLF</sequence>